<evidence type="ECO:0000313" key="3">
    <source>
        <dbReference type="Proteomes" id="UP000499080"/>
    </source>
</evidence>
<proteinExistence type="predicted"/>
<organism evidence="1 3">
    <name type="scientific">Araneus ventricosus</name>
    <name type="common">Orbweaver spider</name>
    <name type="synonym">Epeira ventricosa</name>
    <dbReference type="NCBI Taxonomy" id="182803"/>
    <lineage>
        <taxon>Eukaryota</taxon>
        <taxon>Metazoa</taxon>
        <taxon>Ecdysozoa</taxon>
        <taxon>Arthropoda</taxon>
        <taxon>Chelicerata</taxon>
        <taxon>Arachnida</taxon>
        <taxon>Araneae</taxon>
        <taxon>Araneomorphae</taxon>
        <taxon>Entelegynae</taxon>
        <taxon>Araneoidea</taxon>
        <taxon>Araneidae</taxon>
        <taxon>Araneus</taxon>
    </lineage>
</organism>
<reference evidence="1 3" key="1">
    <citation type="journal article" date="2019" name="Sci. Rep.">
        <title>Orb-weaving spider Araneus ventricosus genome elucidates the spidroin gene catalogue.</title>
        <authorList>
            <person name="Kono N."/>
            <person name="Nakamura H."/>
            <person name="Ohtoshi R."/>
            <person name="Moran D.A.P."/>
            <person name="Shinohara A."/>
            <person name="Yoshida Y."/>
            <person name="Fujiwara M."/>
            <person name="Mori M."/>
            <person name="Tomita M."/>
            <person name="Arakawa K."/>
        </authorList>
    </citation>
    <scope>NUCLEOTIDE SEQUENCE [LARGE SCALE GENOMIC DNA]</scope>
</reference>
<accession>A0A4Y2W808</accession>
<evidence type="ECO:0000313" key="2">
    <source>
        <dbReference type="EMBL" id="GBO33046.1"/>
    </source>
</evidence>
<dbReference type="EMBL" id="BGPR01056572">
    <property type="protein sequence ID" value="GBO33041.1"/>
    <property type="molecule type" value="Genomic_DNA"/>
</dbReference>
<gene>
    <name evidence="1" type="ORF">AVEN_244294_1</name>
    <name evidence="2" type="ORF">AVEN_86073_1</name>
</gene>
<dbReference type="AlphaFoldDB" id="A0A4Y2W808"/>
<dbReference type="Proteomes" id="UP000499080">
    <property type="component" value="Unassembled WGS sequence"/>
</dbReference>
<dbReference type="EMBL" id="BGPR01056575">
    <property type="protein sequence ID" value="GBO33046.1"/>
    <property type="molecule type" value="Genomic_DNA"/>
</dbReference>
<evidence type="ECO:0000313" key="1">
    <source>
        <dbReference type="EMBL" id="GBO33041.1"/>
    </source>
</evidence>
<name>A0A4Y2W808_ARAVE</name>
<keyword evidence="3" id="KW-1185">Reference proteome</keyword>
<comment type="caution">
    <text evidence="1">The sequence shown here is derived from an EMBL/GenBank/DDBJ whole genome shotgun (WGS) entry which is preliminary data.</text>
</comment>
<protein>
    <submittedName>
        <fullName evidence="1">Uncharacterized protein</fullName>
    </submittedName>
</protein>
<sequence>MCTISHSRDIKTIVNLPPCLVKRLRVADINNFFTVHNVPKTNPEGFTTVKSTNNKKECYLDISKDHSLPAQRDNLFRPDGGDISGHRVPTLHRKKRLCEEHKTTCYFVCFRKDAGISLEKILPFLSLSHTHILGAHISLCVRGPTCHRASWQPGQSATAAADIEKAGQIVIRD</sequence>